<protein>
    <recommendedName>
        <fullName evidence="3">Chemokine interleukin-8-like domain-containing protein</fullName>
    </recommendedName>
</protein>
<dbReference type="SUPFAM" id="SSF54117">
    <property type="entry name" value="Interleukin 8-like chemokines"/>
    <property type="match status" value="1"/>
</dbReference>
<evidence type="ECO:0000259" key="3">
    <source>
        <dbReference type="Pfam" id="PF00048"/>
    </source>
</evidence>
<dbReference type="GeneTree" id="ENSGT01150000289179"/>
<feature type="domain" description="Chemokine interleukin-8-like" evidence="3">
    <location>
        <begin position="30"/>
        <end position="70"/>
    </location>
</feature>
<feature type="chain" id="PRO_5043434254" description="Chemokine interleukin-8-like domain-containing protein" evidence="2">
    <location>
        <begin position="23"/>
        <end position="75"/>
    </location>
</feature>
<dbReference type="Pfam" id="PF00048">
    <property type="entry name" value="IL8"/>
    <property type="match status" value="1"/>
</dbReference>
<dbReference type="Ensembl" id="ENSPNAT00000073534.1">
    <property type="protein sequence ID" value="ENSPNAP00000065422.1"/>
    <property type="gene ID" value="ENSPNAG00000034425.1"/>
</dbReference>
<reference evidence="4" key="3">
    <citation type="submission" date="2025-09" db="UniProtKB">
        <authorList>
            <consortium name="Ensembl"/>
        </authorList>
    </citation>
    <scope>IDENTIFICATION</scope>
</reference>
<dbReference type="Gene3D" id="2.40.50.40">
    <property type="match status" value="1"/>
</dbReference>
<reference evidence="4 5" key="1">
    <citation type="submission" date="2020-10" db="EMBL/GenBank/DDBJ databases">
        <title>Pygocentrus nattereri (red-bellied piranha) genome, fPygNat1, primary haplotype.</title>
        <authorList>
            <person name="Myers G."/>
            <person name="Meyer A."/>
            <person name="Karagic N."/>
            <person name="Pippel M."/>
            <person name="Winkler S."/>
            <person name="Tracey A."/>
            <person name="Wood J."/>
            <person name="Formenti G."/>
            <person name="Howe K."/>
            <person name="Fedrigo O."/>
            <person name="Jarvis E.D."/>
        </authorList>
    </citation>
    <scope>NUCLEOTIDE SEQUENCE [LARGE SCALE GENOMIC DNA]</scope>
</reference>
<organism evidence="4 5">
    <name type="scientific">Pygocentrus nattereri</name>
    <name type="common">Red-bellied piranha</name>
    <dbReference type="NCBI Taxonomy" id="42514"/>
    <lineage>
        <taxon>Eukaryota</taxon>
        <taxon>Metazoa</taxon>
        <taxon>Chordata</taxon>
        <taxon>Craniata</taxon>
        <taxon>Vertebrata</taxon>
        <taxon>Euteleostomi</taxon>
        <taxon>Actinopterygii</taxon>
        <taxon>Neopterygii</taxon>
        <taxon>Teleostei</taxon>
        <taxon>Ostariophysi</taxon>
        <taxon>Characiformes</taxon>
        <taxon>Characoidei</taxon>
        <taxon>Pygocentrus</taxon>
    </lineage>
</organism>
<keyword evidence="2" id="KW-0732">Signal</keyword>
<dbReference type="InterPro" id="IPR001811">
    <property type="entry name" value="Chemokine_IL8-like_dom"/>
</dbReference>
<evidence type="ECO:0000313" key="4">
    <source>
        <dbReference type="Ensembl" id="ENSPNAP00000065422.1"/>
    </source>
</evidence>
<feature type="signal peptide" evidence="2">
    <location>
        <begin position="1"/>
        <end position="22"/>
    </location>
</feature>
<proteinExistence type="predicted"/>
<accession>A0AAR2KSP5</accession>
<dbReference type="InterPro" id="IPR036048">
    <property type="entry name" value="Interleukin_8-like_sf"/>
</dbReference>
<evidence type="ECO:0000256" key="2">
    <source>
        <dbReference type="SAM" id="SignalP"/>
    </source>
</evidence>
<dbReference type="GO" id="GO:0005615">
    <property type="term" value="C:extracellular space"/>
    <property type="evidence" value="ECO:0007669"/>
    <property type="project" value="UniProtKB-KW"/>
</dbReference>
<dbReference type="Proteomes" id="UP001501920">
    <property type="component" value="Chromosome 8"/>
</dbReference>
<sequence>MKMSCVCLVLGLVLLMTVSSDATSEFNPVHCCFNFVTFKIPDKEILEVVKTDSSCPKTGFVITTPRGQYCKKNLH</sequence>
<keyword evidence="1" id="KW-0202">Cytokine</keyword>
<name>A0AAR2KSP5_PYGNA</name>
<keyword evidence="5" id="KW-1185">Reference proteome</keyword>
<dbReference type="AlphaFoldDB" id="A0AAR2KSP5"/>
<evidence type="ECO:0000256" key="1">
    <source>
        <dbReference type="ARBA" id="ARBA00022514"/>
    </source>
</evidence>
<dbReference type="GO" id="GO:0008009">
    <property type="term" value="F:chemokine activity"/>
    <property type="evidence" value="ECO:0007669"/>
    <property type="project" value="InterPro"/>
</dbReference>
<evidence type="ECO:0000313" key="5">
    <source>
        <dbReference type="Proteomes" id="UP001501920"/>
    </source>
</evidence>
<reference evidence="4" key="2">
    <citation type="submission" date="2025-08" db="UniProtKB">
        <authorList>
            <consortium name="Ensembl"/>
        </authorList>
    </citation>
    <scope>IDENTIFICATION</scope>
</reference>
<dbReference type="GO" id="GO:0006955">
    <property type="term" value="P:immune response"/>
    <property type="evidence" value="ECO:0007669"/>
    <property type="project" value="InterPro"/>
</dbReference>